<evidence type="ECO:0000256" key="6">
    <source>
        <dbReference type="SAM" id="MobiDB-lite"/>
    </source>
</evidence>
<sequence>MSYEEETERATESFRCSDPIQNFKIRVVLQPISSKFTPVPPGSAKSVRTLSSQDQKDEPESETEEYVFSWQEKIFSSSEKVRYSNLSNCKTKLQEKYHEEVSRLSKTPESHKRKLFTYVDLDNYKLKDEDITPVDGNVRYISVLTRKINNLDISGSTMNRVKSFSKTRIVNYSPSDDFKKETHLINSSAQKMFLMADLEMNESDNVKKNAVSNKEYVLCVITYDTVNKVLKMSPPFSKGVNSKPYYIGVNGQYSKNAYHYWLHHASIDPSEDEINNEKRIRNKIFQHQNEMRRLQVGNEFMGLSPNHINIMILGEIVSARDFEYDRLLIQYVTKLPTGWHCADPESLLGVTHTARTNNYGVAHFCHLFNLDLMFDLKHLEDWSAYLPEIFFEVLSIDTWKVYRNEGYGFITLPRNPGAHNFALKCWRASDNTVKSALDRFFLGGSQILEDVSYVGMGENNEKNRVMSRFGLKSIPSGSLEIRLNVIHQSEAFKLEKHDKTEMDHSIFGRFDTSNILGSVNAVLEAFRQARERMLKAKETLQYSN</sequence>
<protein>
    <recommendedName>
        <fullName evidence="8">Meckel syndrome type 1 protein</fullName>
    </recommendedName>
</protein>
<dbReference type="EMBL" id="JARGDH010000005">
    <property type="protein sequence ID" value="KAL0267215.1"/>
    <property type="molecule type" value="Genomic_DNA"/>
</dbReference>
<accession>A0AAW2HBS0</accession>
<reference evidence="7" key="1">
    <citation type="journal article" date="2024" name="Gigascience">
        <title>Chromosome-level genome of the poultry shaft louse Menopon gallinae provides insight into the host-switching and adaptive evolution of parasitic lice.</title>
        <authorList>
            <person name="Xu Y."/>
            <person name="Ma L."/>
            <person name="Liu S."/>
            <person name="Liang Y."/>
            <person name="Liu Q."/>
            <person name="He Z."/>
            <person name="Tian L."/>
            <person name="Duan Y."/>
            <person name="Cai W."/>
            <person name="Li H."/>
            <person name="Song F."/>
        </authorList>
    </citation>
    <scope>NUCLEOTIDE SEQUENCE</scope>
    <source>
        <strain evidence="7">Cailab_2023a</strain>
    </source>
</reference>
<evidence type="ECO:0008006" key="8">
    <source>
        <dbReference type="Google" id="ProtNLM"/>
    </source>
</evidence>
<dbReference type="PANTHER" id="PTHR12968">
    <property type="entry name" value="B9 DOMAIN-CONTAINING"/>
    <property type="match status" value="1"/>
</dbReference>
<keyword evidence="5" id="KW-0966">Cell projection</keyword>
<name>A0AAW2HBS0_9NEOP</name>
<proteinExistence type="predicted"/>
<dbReference type="InterPro" id="IPR010796">
    <property type="entry name" value="C2_B9-type_dom"/>
</dbReference>
<dbReference type="GO" id="GO:0036038">
    <property type="term" value="C:MKS complex"/>
    <property type="evidence" value="ECO:0007669"/>
    <property type="project" value="TreeGrafter"/>
</dbReference>
<comment type="subcellular location">
    <subcellularLocation>
        <location evidence="1">Cytoplasm</location>
        <location evidence="1">Cytoskeleton</location>
        <location evidence="1">Cilium basal body</location>
    </subcellularLocation>
</comment>
<organism evidence="7">
    <name type="scientific">Menopon gallinae</name>
    <name type="common">poultry shaft louse</name>
    <dbReference type="NCBI Taxonomy" id="328185"/>
    <lineage>
        <taxon>Eukaryota</taxon>
        <taxon>Metazoa</taxon>
        <taxon>Ecdysozoa</taxon>
        <taxon>Arthropoda</taxon>
        <taxon>Hexapoda</taxon>
        <taxon>Insecta</taxon>
        <taxon>Pterygota</taxon>
        <taxon>Neoptera</taxon>
        <taxon>Paraneoptera</taxon>
        <taxon>Psocodea</taxon>
        <taxon>Troctomorpha</taxon>
        <taxon>Phthiraptera</taxon>
        <taxon>Amblycera</taxon>
        <taxon>Menoponidae</taxon>
        <taxon>Menopon</taxon>
    </lineage>
</organism>
<evidence type="ECO:0000256" key="3">
    <source>
        <dbReference type="ARBA" id="ARBA00022794"/>
    </source>
</evidence>
<keyword evidence="4" id="KW-0206">Cytoskeleton</keyword>
<keyword evidence="3" id="KW-0970">Cilium biogenesis/degradation</keyword>
<dbReference type="PANTHER" id="PTHR12968:SF4">
    <property type="entry name" value="TECTONIC-LIKE COMPLEX MEMBER MKS1"/>
    <property type="match status" value="1"/>
</dbReference>
<gene>
    <name evidence="7" type="ORF">PYX00_009552</name>
</gene>
<keyword evidence="2" id="KW-0963">Cytoplasm</keyword>
<feature type="region of interest" description="Disordered" evidence="6">
    <location>
        <begin position="34"/>
        <end position="62"/>
    </location>
</feature>
<evidence type="ECO:0000256" key="4">
    <source>
        <dbReference type="ARBA" id="ARBA00023212"/>
    </source>
</evidence>
<evidence type="ECO:0000256" key="5">
    <source>
        <dbReference type="ARBA" id="ARBA00023273"/>
    </source>
</evidence>
<dbReference type="PROSITE" id="PS51381">
    <property type="entry name" value="C2_B9"/>
    <property type="match status" value="1"/>
</dbReference>
<evidence type="ECO:0000313" key="7">
    <source>
        <dbReference type="EMBL" id="KAL0267215.1"/>
    </source>
</evidence>
<dbReference type="AlphaFoldDB" id="A0AAW2HBS0"/>
<evidence type="ECO:0000256" key="1">
    <source>
        <dbReference type="ARBA" id="ARBA00004120"/>
    </source>
</evidence>
<comment type="caution">
    <text evidence="7">The sequence shown here is derived from an EMBL/GenBank/DDBJ whole genome shotgun (WGS) entry which is preliminary data.</text>
</comment>
<dbReference type="GO" id="GO:0060271">
    <property type="term" value="P:cilium assembly"/>
    <property type="evidence" value="ECO:0007669"/>
    <property type="project" value="TreeGrafter"/>
</dbReference>
<dbReference type="Pfam" id="PF07162">
    <property type="entry name" value="B9-C2"/>
    <property type="match status" value="1"/>
</dbReference>
<evidence type="ECO:0000256" key="2">
    <source>
        <dbReference type="ARBA" id="ARBA00022490"/>
    </source>
</evidence>